<dbReference type="EMBL" id="KQ087187">
    <property type="protein sequence ID" value="KLT44469.1"/>
    <property type="molecule type" value="Genomic_DNA"/>
</dbReference>
<proteinExistence type="inferred from homology"/>
<dbReference type="AlphaFoldDB" id="A0A0J1B9G1"/>
<evidence type="ECO:0000256" key="3">
    <source>
        <dbReference type="ARBA" id="ARBA00022692"/>
    </source>
</evidence>
<evidence type="ECO:0000256" key="6">
    <source>
        <dbReference type="RuleBase" id="RU361264"/>
    </source>
</evidence>
<evidence type="ECO:0000313" key="9">
    <source>
        <dbReference type="Proteomes" id="UP000053611"/>
    </source>
</evidence>
<dbReference type="GO" id="GO:0000139">
    <property type="term" value="C:Golgi membrane"/>
    <property type="evidence" value="ECO:0007669"/>
    <property type="project" value="UniProtKB-SubCell"/>
</dbReference>
<comment type="subcellular location">
    <subcellularLocation>
        <location evidence="6">Golgi apparatus membrane</location>
        <topology evidence="6">Multi-pass membrane protein</topology>
    </subcellularLocation>
    <subcellularLocation>
        <location evidence="1">Membrane</location>
        <topology evidence="1">Multi-pass membrane protein</topology>
    </subcellularLocation>
</comment>
<reference evidence="8 9" key="1">
    <citation type="submission" date="2015-03" db="EMBL/GenBank/DDBJ databases">
        <title>Genomics and transcriptomics of the oil-accumulating basidiomycete yeast T. oleaginosus allow insights into substrate utilization and the diverse evolutionary trajectories of mating systems in fungi.</title>
        <authorList>
            <consortium name="DOE Joint Genome Institute"/>
            <person name="Kourist R."/>
            <person name="Kracht O."/>
            <person name="Bracharz F."/>
            <person name="Lipzen A."/>
            <person name="Nolan M."/>
            <person name="Ohm R."/>
            <person name="Grigoriev I."/>
            <person name="Sun S."/>
            <person name="Heitman J."/>
            <person name="Bruck T."/>
            <person name="Nowrousian M."/>
        </authorList>
    </citation>
    <scope>NUCLEOTIDE SEQUENCE [LARGE SCALE GENOMIC DNA]</scope>
    <source>
        <strain evidence="8 9">IBC0246</strain>
    </source>
</reference>
<dbReference type="GO" id="GO:0016192">
    <property type="term" value="P:vesicle-mediated transport"/>
    <property type="evidence" value="ECO:0007669"/>
    <property type="project" value="InterPro"/>
</dbReference>
<comment type="similarity">
    <text evidence="2 6">Belongs to the YIP1 family.</text>
</comment>
<dbReference type="Proteomes" id="UP000053611">
    <property type="component" value="Unassembled WGS sequence"/>
</dbReference>
<keyword evidence="5 6" id="KW-0472">Membrane</keyword>
<dbReference type="InterPro" id="IPR039765">
    <property type="entry name" value="Yip5/YIPF1/YIPF2"/>
</dbReference>
<dbReference type="GO" id="GO:0031267">
    <property type="term" value="F:small GTPase binding"/>
    <property type="evidence" value="ECO:0007669"/>
    <property type="project" value="InterPro"/>
</dbReference>
<evidence type="ECO:0000313" key="8">
    <source>
        <dbReference type="EMBL" id="KLT44469.1"/>
    </source>
</evidence>
<gene>
    <name evidence="8" type="ORF">CC85DRAFT_300607</name>
</gene>
<organism evidence="8 9">
    <name type="scientific">Cutaneotrichosporon oleaginosum</name>
    <dbReference type="NCBI Taxonomy" id="879819"/>
    <lineage>
        <taxon>Eukaryota</taxon>
        <taxon>Fungi</taxon>
        <taxon>Dikarya</taxon>
        <taxon>Basidiomycota</taxon>
        <taxon>Agaricomycotina</taxon>
        <taxon>Tremellomycetes</taxon>
        <taxon>Trichosporonales</taxon>
        <taxon>Trichosporonaceae</taxon>
        <taxon>Cutaneotrichosporon</taxon>
    </lineage>
</organism>
<evidence type="ECO:0000256" key="1">
    <source>
        <dbReference type="ARBA" id="ARBA00004141"/>
    </source>
</evidence>
<evidence type="ECO:0000256" key="5">
    <source>
        <dbReference type="ARBA" id="ARBA00023136"/>
    </source>
</evidence>
<feature type="transmembrane region" description="Helical" evidence="6">
    <location>
        <begin position="131"/>
        <end position="150"/>
    </location>
</feature>
<sequence length="274" mass="29424">MSGGYAIVDVDEDESSGNLQFKSFLEPAPAASGSASPNPERREYVVPYSPFNIAYYQVYFDVDTTTVLRRVARALVPQGGFIADACDGQVDLYGPFWTLTTLILILYTTSTLTSSLQAYHAGESVVANIPLLSTATTLIYVYGLGVPAALWAGTRWLGVAEWGPAEALGIYGYAMAAYVPVSLLCLIPYTIARWVFVGLGAAASGFFLITNIYPIFSPEHKWARLLVIAVGALHAGVALAMKILFYSYAVAGKVDDVDVGGDTPAERMIRALLP</sequence>
<dbReference type="PANTHER" id="PTHR12822">
    <property type="entry name" value="PROTEIN YIPF"/>
    <property type="match status" value="1"/>
</dbReference>
<protein>
    <recommendedName>
        <fullName evidence="6">Protein YIP</fullName>
    </recommendedName>
</protein>
<dbReference type="PANTHER" id="PTHR12822:SF2">
    <property type="entry name" value="PROTEIN YIPF"/>
    <property type="match status" value="1"/>
</dbReference>
<evidence type="ECO:0000256" key="2">
    <source>
        <dbReference type="ARBA" id="ARBA00010596"/>
    </source>
</evidence>
<evidence type="ECO:0000259" key="7">
    <source>
        <dbReference type="Pfam" id="PF04893"/>
    </source>
</evidence>
<keyword evidence="4 6" id="KW-1133">Transmembrane helix</keyword>
<feature type="transmembrane region" description="Helical" evidence="6">
    <location>
        <begin position="96"/>
        <end position="119"/>
    </location>
</feature>
<dbReference type="Pfam" id="PF04893">
    <property type="entry name" value="Yip1"/>
    <property type="match status" value="1"/>
</dbReference>
<feature type="domain" description="Yip1" evidence="7">
    <location>
        <begin position="87"/>
        <end position="238"/>
    </location>
</feature>
<feature type="transmembrane region" description="Helical" evidence="6">
    <location>
        <begin position="194"/>
        <end position="216"/>
    </location>
</feature>
<dbReference type="GeneID" id="28985824"/>
<dbReference type="OrthoDB" id="10256463at2759"/>
<feature type="transmembrane region" description="Helical" evidence="6">
    <location>
        <begin position="170"/>
        <end position="187"/>
    </location>
</feature>
<keyword evidence="3 6" id="KW-0812">Transmembrane</keyword>
<accession>A0A0J1B9G1</accession>
<name>A0A0J1B9G1_9TREE</name>
<keyword evidence="9" id="KW-1185">Reference proteome</keyword>
<dbReference type="InterPro" id="IPR006977">
    <property type="entry name" value="Yip1_dom"/>
</dbReference>
<feature type="transmembrane region" description="Helical" evidence="6">
    <location>
        <begin position="222"/>
        <end position="245"/>
    </location>
</feature>
<dbReference type="RefSeq" id="XP_018280960.1">
    <property type="nucleotide sequence ID" value="XM_018425221.1"/>
</dbReference>
<evidence type="ECO:0000256" key="4">
    <source>
        <dbReference type="ARBA" id="ARBA00022989"/>
    </source>
</evidence>
<dbReference type="STRING" id="879819.A0A0J1B9G1"/>